<dbReference type="AlphaFoldDB" id="A0A0V1JNL6"/>
<reference evidence="1 2" key="1">
    <citation type="submission" date="2015-01" db="EMBL/GenBank/DDBJ databases">
        <title>Evolution of Trichinella species and genotypes.</title>
        <authorList>
            <person name="Korhonen P.K."/>
            <person name="Edoardo P."/>
            <person name="Giuseppe L.R."/>
            <person name="Gasser R.B."/>
        </authorList>
    </citation>
    <scope>NUCLEOTIDE SEQUENCE [LARGE SCALE GENOMIC DNA]</scope>
    <source>
        <strain evidence="1">ISS176</strain>
    </source>
</reference>
<comment type="caution">
    <text evidence="1">The sequence shown here is derived from an EMBL/GenBank/DDBJ whole genome shotgun (WGS) entry which is preliminary data.</text>
</comment>
<feature type="non-terminal residue" evidence="1">
    <location>
        <position position="1"/>
    </location>
</feature>
<gene>
    <name evidence="1" type="ORF">T4C_13576</name>
</gene>
<dbReference type="Proteomes" id="UP000054826">
    <property type="component" value="Unassembled WGS sequence"/>
</dbReference>
<organism evidence="1 2">
    <name type="scientific">Trichinella pseudospiralis</name>
    <name type="common">Parasitic roundworm</name>
    <dbReference type="NCBI Taxonomy" id="6337"/>
    <lineage>
        <taxon>Eukaryota</taxon>
        <taxon>Metazoa</taxon>
        <taxon>Ecdysozoa</taxon>
        <taxon>Nematoda</taxon>
        <taxon>Enoplea</taxon>
        <taxon>Dorylaimia</taxon>
        <taxon>Trichinellida</taxon>
        <taxon>Trichinellidae</taxon>
        <taxon>Trichinella</taxon>
    </lineage>
</organism>
<evidence type="ECO:0000313" key="1">
    <source>
        <dbReference type="EMBL" id="KRZ36570.1"/>
    </source>
</evidence>
<proteinExistence type="predicted"/>
<accession>A0A0V1JNL6</accession>
<name>A0A0V1JNL6_TRIPS</name>
<evidence type="ECO:0000313" key="2">
    <source>
        <dbReference type="Proteomes" id="UP000054826"/>
    </source>
</evidence>
<protein>
    <submittedName>
        <fullName evidence="1">Uncharacterized protein</fullName>
    </submittedName>
</protein>
<dbReference type="EMBL" id="JYDV01000071">
    <property type="protein sequence ID" value="KRZ36570.1"/>
    <property type="molecule type" value="Genomic_DNA"/>
</dbReference>
<sequence>LPTTTDQCLPKIGHWSSCCRSTAKATSLKRFRTSSPSWAALSDRVLSVCSHRRHSGPRLCAAETVVLQQLKFAVVQAEKKEKYRCLSYLDTADENRQWSPDPSLCKIDHRMRVWDCCTAASDASPNARRTYPYKSSKTAMRTIVHRWTCLNGTIDQG</sequence>